<sequence>MSVSKSQVSENMSEDLADPGGRERCPSFTYGNTRRGRLNCHTLSIEKYITDRDLFLVSAKRRSKWNRYHLGNVYIDSMPIIRLWLQNEREESLLSDDRITLLEISETVGKEYAITIRCSVRLPELQLVEHLAVTICASSMIPRLSYDTSTYCQRTMALPNGSYQVEYCTSGAYEYIVADRVIKTMHGTFYVFKHIVLTLNDGKRTSVLYSFLYNAERGNIIAIRRSIILSDGKYIFTNDIMAFYDRPITASEAANVFVTTYDGPQTIRLYPHHSGSVVKRDEGIYEVNVLPFGTLEKSFNVLNEVQYSHNGVTRTLVVPLLRSITGLNLIAEDKASYVLAHGVSSENLEVVVVYNVRVPGMLNAEEVRLMFNVMNGQISMIGPMNAIAGNSDISKRCVGLVPLGNKALCTVHQIMVDDQPGYDATLYTFLYDTESRQLTAVMHIYEASASQQEILQKTPTDAFVGSAKYMNDIKIVIDEKGEINISKAYIGYTSESSKTRTRRAIIVPEGNKKQHLKYTDRVSFQGVTLLALYLESEDGRCLLDKSLSPRIEMYPKGDEYIVRITCDLMLPNTETTQPITLEFACISQNTKGKNKGPNITLVSKYQRFSKDGNQCVIDASVWTGDNESFGGKCTVGAGEKGTYVIMSRIIQDNNQGETGTIYKFLYDSENSTLFARAAPVMLTEGNKGKVCRWVRVGKDTNYEFSIGGVTPVAHEVWSTTD</sequence>
<accession>A0A9W5T7K4</accession>
<dbReference type="OrthoDB" id="365580at2759"/>
<dbReference type="AlphaFoldDB" id="A0A9W5T7K4"/>
<organism evidence="2 3">
    <name type="scientific">Babesia ovis</name>
    <dbReference type="NCBI Taxonomy" id="5869"/>
    <lineage>
        <taxon>Eukaryota</taxon>
        <taxon>Sar</taxon>
        <taxon>Alveolata</taxon>
        <taxon>Apicomplexa</taxon>
        <taxon>Aconoidasida</taxon>
        <taxon>Piroplasmida</taxon>
        <taxon>Babesiidae</taxon>
        <taxon>Babesia</taxon>
    </lineage>
</organism>
<feature type="compositionally biased region" description="Polar residues" evidence="1">
    <location>
        <begin position="1"/>
        <end position="11"/>
    </location>
</feature>
<gene>
    <name evidence="2" type="ORF">BaOVIS_000020</name>
</gene>
<evidence type="ECO:0000313" key="3">
    <source>
        <dbReference type="Proteomes" id="UP001057455"/>
    </source>
</evidence>
<keyword evidence="3" id="KW-1185">Reference proteome</keyword>
<evidence type="ECO:0000313" key="2">
    <source>
        <dbReference type="EMBL" id="GFE52598.1"/>
    </source>
</evidence>
<evidence type="ECO:0000256" key="1">
    <source>
        <dbReference type="SAM" id="MobiDB-lite"/>
    </source>
</evidence>
<dbReference type="EMBL" id="BLIY01000001">
    <property type="protein sequence ID" value="GFE52598.1"/>
    <property type="molecule type" value="Genomic_DNA"/>
</dbReference>
<dbReference type="Proteomes" id="UP001057455">
    <property type="component" value="Unassembled WGS sequence"/>
</dbReference>
<name>A0A9W5T7K4_BABOV</name>
<proteinExistence type="predicted"/>
<reference evidence="2" key="1">
    <citation type="submission" date="2019-12" db="EMBL/GenBank/DDBJ databases">
        <title>Genome sequence of Babesia ovis.</title>
        <authorList>
            <person name="Yamagishi J."/>
            <person name="Sevinc F."/>
            <person name="Xuan X."/>
        </authorList>
    </citation>
    <scope>NUCLEOTIDE SEQUENCE</scope>
    <source>
        <strain evidence="2">Selcuk</strain>
    </source>
</reference>
<protein>
    <submittedName>
        <fullName evidence="2">ABC exporter membrane fusion family protein, putative</fullName>
    </submittedName>
</protein>
<comment type="caution">
    <text evidence="2">The sequence shown here is derived from an EMBL/GenBank/DDBJ whole genome shotgun (WGS) entry which is preliminary data.</text>
</comment>
<feature type="region of interest" description="Disordered" evidence="1">
    <location>
        <begin position="1"/>
        <end position="24"/>
    </location>
</feature>